<dbReference type="InterPro" id="IPR056884">
    <property type="entry name" value="NPHP3-like_N"/>
</dbReference>
<evidence type="ECO:0000259" key="2">
    <source>
        <dbReference type="Pfam" id="PF24883"/>
    </source>
</evidence>
<dbReference type="SUPFAM" id="SSF52540">
    <property type="entry name" value="P-loop containing nucleoside triphosphate hydrolases"/>
    <property type="match status" value="1"/>
</dbReference>
<gene>
    <name evidence="3" type="ORF">NW766_012393</name>
</gene>
<name>A0A9W8PDB6_9HYPO</name>
<reference evidence="3" key="1">
    <citation type="submission" date="2022-10" db="EMBL/GenBank/DDBJ databases">
        <title>Fusarium specimens isolated from Avocado Roots.</title>
        <authorList>
            <person name="Stajich J."/>
            <person name="Roper C."/>
            <person name="Heimlech-Rivalta G."/>
        </authorList>
    </citation>
    <scope>NUCLEOTIDE SEQUENCE</scope>
    <source>
        <strain evidence="3">CF00143</strain>
    </source>
</reference>
<dbReference type="AlphaFoldDB" id="A0A9W8PDB6"/>
<dbReference type="Proteomes" id="UP001152130">
    <property type="component" value="Unassembled WGS sequence"/>
</dbReference>
<keyword evidence="1" id="KW-0677">Repeat</keyword>
<dbReference type="InterPro" id="IPR027417">
    <property type="entry name" value="P-loop_NTPase"/>
</dbReference>
<dbReference type="Pfam" id="PF24883">
    <property type="entry name" value="NPHP3_N"/>
    <property type="match status" value="1"/>
</dbReference>
<sequence length="940" mass="104971">MAENLYNKLAHPLLYKESKGGMSRKDEMIIDMGHGAALLYWITVACMEEKHEGAQEGGDQGSRFPDSVRNLAGDEVTVRSLNAVANATPDIPSTPQDSTSIDFLLKALADIRMSDASEENIWGTIREKLGFDQHQILGSLPTVPEARFDSKDLEDSPKCHENTRQEVRHTIKSWINDNTAETFFWLHAPAGVGKSTLARTLVDDLRHLQLAAGYFFRRGNDLRNDTSRVFPTIAGQLTRTIPSFANALHRSIGTMDIGTMDKMSLRDQFNTLIYNPLCSIKHIPCSMLIIFDALDECTKLSNIQTILELLARLKDLETFRICIFFSSRNTRLLHNAFQPFKIKMVCREMALHEQSLASTRLEMRAVLKDGLEKVKEQSNIRQDPWPSDEDFNTILSYATSPSPLFIYMSTFLRHINSRDPGRRLQRWLETSERSVSQLDHIYDPIMKSILVGDGDDDMKEPLDQDEIQNLQLLLGFLVLVTRPMSARTLQAFLGMDENKFKATLESLHAVVRVTDDDTPINLIHKSFADYILAMKDEATANFRIDFTWVHGQLAKRCAEWMRQGLRKNICNADDPSIAYWEFDQDMVTKSIPLDLTYACTHWVHHLTSSQKDLGLARAFLEKHLLHWLAALSILGALNEGGIAIGILLSLAQNNSDVGALPGPDIIEEAQILLRANVLMIKNYPLQSYGVCLAREQASSKVKQLFAPSRATRLSSFASIRGGVPALPPGGYEIDMGGRHGIIKSQDGQVPAISQDGQVLAVHNITTIDIADTRTGLVYDRIPGLIKDQAPLKPDTPRILAIDFSNDELSIFGQTADARIIAGDTQSKEEPVLSGSLKAVAEPFERGELTVEGSMAVVTRGTMVYVWNFQLGFDSIIEISSLIEEPQAVNGQVENRITDVSLSAKGPTNWTIALINKRGYIFVWSASQKVGEGILHWEPPF</sequence>
<evidence type="ECO:0000256" key="1">
    <source>
        <dbReference type="ARBA" id="ARBA00022737"/>
    </source>
</evidence>
<protein>
    <recommendedName>
        <fullName evidence="2">Nephrocystin 3-like N-terminal domain-containing protein</fullName>
    </recommendedName>
</protein>
<dbReference type="Gene3D" id="3.40.50.300">
    <property type="entry name" value="P-loop containing nucleotide triphosphate hydrolases"/>
    <property type="match status" value="1"/>
</dbReference>
<feature type="domain" description="Nephrocystin 3-like N-terminal" evidence="2">
    <location>
        <begin position="169"/>
        <end position="328"/>
    </location>
</feature>
<evidence type="ECO:0000313" key="3">
    <source>
        <dbReference type="EMBL" id="KAJ4003075.1"/>
    </source>
</evidence>
<dbReference type="PANTHER" id="PTHR10039">
    <property type="entry name" value="AMELOGENIN"/>
    <property type="match status" value="1"/>
</dbReference>
<organism evidence="3 4">
    <name type="scientific">Fusarium irregulare</name>
    <dbReference type="NCBI Taxonomy" id="2494466"/>
    <lineage>
        <taxon>Eukaryota</taxon>
        <taxon>Fungi</taxon>
        <taxon>Dikarya</taxon>
        <taxon>Ascomycota</taxon>
        <taxon>Pezizomycotina</taxon>
        <taxon>Sordariomycetes</taxon>
        <taxon>Hypocreomycetidae</taxon>
        <taxon>Hypocreales</taxon>
        <taxon>Nectriaceae</taxon>
        <taxon>Fusarium</taxon>
        <taxon>Fusarium incarnatum-equiseti species complex</taxon>
    </lineage>
</organism>
<accession>A0A9W8PDB6</accession>
<keyword evidence="4" id="KW-1185">Reference proteome</keyword>
<dbReference type="OrthoDB" id="538223at2759"/>
<evidence type="ECO:0000313" key="4">
    <source>
        <dbReference type="Proteomes" id="UP001152130"/>
    </source>
</evidence>
<proteinExistence type="predicted"/>
<dbReference type="EMBL" id="JAPDHF010000028">
    <property type="protein sequence ID" value="KAJ4003075.1"/>
    <property type="molecule type" value="Genomic_DNA"/>
</dbReference>
<comment type="caution">
    <text evidence="3">The sequence shown here is derived from an EMBL/GenBank/DDBJ whole genome shotgun (WGS) entry which is preliminary data.</text>
</comment>
<dbReference type="PANTHER" id="PTHR10039:SF14">
    <property type="entry name" value="NACHT DOMAIN-CONTAINING PROTEIN"/>
    <property type="match status" value="1"/>
</dbReference>